<dbReference type="Gene3D" id="3.40.30.10">
    <property type="entry name" value="Glutaredoxin"/>
    <property type="match status" value="1"/>
</dbReference>
<dbReference type="InterPro" id="IPR036249">
    <property type="entry name" value="Thioredoxin-like_sf"/>
</dbReference>
<evidence type="ECO:0000313" key="2">
    <source>
        <dbReference type="EMBL" id="KRT17772.1"/>
    </source>
</evidence>
<dbReference type="PANTHER" id="PTHR42852:SF13">
    <property type="entry name" value="PROTEIN DIPZ"/>
    <property type="match status" value="1"/>
</dbReference>
<sequence>MKQTDISIVRLLPCLSFYNRLLKILTSFLLVLSFSANRGAAQDRSLPHGLTIGETVPDIFWTKAFKGITFSEFSKPVPKLNTFKLDKFRGKLIILDFWATYCAPCIHGFPNMKYLQEKFSNQIEIIQVNNEFGDKPVTLLQNRFKEHNELFSNIFSDSLLYKLFPFKTIPHYVWINGAGKFIAATGSEEIDSLKISNVLHGGQENFINKLNIDTDRHLFTTKDLPVSNLVKYNILLKGYLSGLGTGTSFKIDSATKVITGQTITNMPLKKLFSMIGHQIFKAERKIFSDKRVVYNGKRQNDIASEIYNYEFDVPLFMAPDLYRLMINDLNTYSPYVATFEKRYVPCLFLERTTSKSDLVNLGGTEKQIKTLANPSGQMCVVRITNYPADVLAMSLENSKFIKLPVVDSTGSANPISVQIDYSGDVNDQLKKFGLRLREGMTTLDLMVINDQSIILKLQTK</sequence>
<dbReference type="OrthoDB" id="1118217at2"/>
<dbReference type="PROSITE" id="PS51352">
    <property type="entry name" value="THIOREDOXIN_2"/>
    <property type="match status" value="1"/>
</dbReference>
<keyword evidence="3" id="KW-1185">Reference proteome</keyword>
<evidence type="ECO:0000259" key="1">
    <source>
        <dbReference type="PROSITE" id="PS51352"/>
    </source>
</evidence>
<dbReference type="RefSeq" id="WP_057930401.1">
    <property type="nucleotide sequence ID" value="NZ_LMZQ01000001.1"/>
</dbReference>
<dbReference type="SUPFAM" id="SSF52833">
    <property type="entry name" value="Thioredoxin-like"/>
    <property type="match status" value="1"/>
</dbReference>
<dbReference type="InterPro" id="IPR000866">
    <property type="entry name" value="AhpC/TSA"/>
</dbReference>
<dbReference type="EMBL" id="LMZQ01000001">
    <property type="protein sequence ID" value="KRT17772.1"/>
    <property type="molecule type" value="Genomic_DNA"/>
</dbReference>
<protein>
    <recommendedName>
        <fullName evidence="1">Thioredoxin domain-containing protein</fullName>
    </recommendedName>
</protein>
<dbReference type="PANTHER" id="PTHR42852">
    <property type="entry name" value="THIOL:DISULFIDE INTERCHANGE PROTEIN DSBE"/>
    <property type="match status" value="1"/>
</dbReference>
<dbReference type="CDD" id="cd02966">
    <property type="entry name" value="TlpA_like_family"/>
    <property type="match status" value="1"/>
</dbReference>
<accession>A0A0T5VV82</accession>
<organism evidence="2 3">
    <name type="scientific">Pedobacter ginsenosidimutans</name>
    <dbReference type="NCBI Taxonomy" id="687842"/>
    <lineage>
        <taxon>Bacteria</taxon>
        <taxon>Pseudomonadati</taxon>
        <taxon>Bacteroidota</taxon>
        <taxon>Sphingobacteriia</taxon>
        <taxon>Sphingobacteriales</taxon>
        <taxon>Sphingobacteriaceae</taxon>
        <taxon>Pedobacter</taxon>
    </lineage>
</organism>
<comment type="caution">
    <text evidence="2">The sequence shown here is derived from an EMBL/GenBank/DDBJ whole genome shotgun (WGS) entry which is preliminary data.</text>
</comment>
<gene>
    <name evidence="2" type="ORF">ASU31_00290</name>
</gene>
<dbReference type="InterPro" id="IPR013766">
    <property type="entry name" value="Thioredoxin_domain"/>
</dbReference>
<dbReference type="Pfam" id="PF00578">
    <property type="entry name" value="AhpC-TSA"/>
    <property type="match status" value="1"/>
</dbReference>
<dbReference type="GO" id="GO:0016209">
    <property type="term" value="F:antioxidant activity"/>
    <property type="evidence" value="ECO:0007669"/>
    <property type="project" value="InterPro"/>
</dbReference>
<name>A0A0T5VV82_9SPHI</name>
<dbReference type="InterPro" id="IPR050553">
    <property type="entry name" value="Thioredoxin_ResA/DsbE_sf"/>
</dbReference>
<feature type="domain" description="Thioredoxin" evidence="1">
    <location>
        <begin position="50"/>
        <end position="204"/>
    </location>
</feature>
<proteinExistence type="predicted"/>
<dbReference type="AlphaFoldDB" id="A0A0T5VV82"/>
<evidence type="ECO:0000313" key="3">
    <source>
        <dbReference type="Proteomes" id="UP000051950"/>
    </source>
</evidence>
<dbReference type="Proteomes" id="UP000051950">
    <property type="component" value="Unassembled WGS sequence"/>
</dbReference>
<dbReference type="STRING" id="687842.ASU31_00290"/>
<reference evidence="2 3" key="1">
    <citation type="submission" date="2015-11" db="EMBL/GenBank/DDBJ databases">
        <title>Sequence of Pedobacter ginsenosidimutans.</title>
        <authorList>
            <person name="Carson E."/>
            <person name="Keyser V."/>
            <person name="Newman J."/>
            <person name="Miller J."/>
        </authorList>
    </citation>
    <scope>NUCLEOTIDE SEQUENCE [LARGE SCALE GENOMIC DNA]</scope>
    <source>
        <strain evidence="2 3">KACC 14530</strain>
    </source>
</reference>
<dbReference type="GO" id="GO:0016491">
    <property type="term" value="F:oxidoreductase activity"/>
    <property type="evidence" value="ECO:0007669"/>
    <property type="project" value="InterPro"/>
</dbReference>